<evidence type="ECO:0000256" key="1">
    <source>
        <dbReference type="SAM" id="MobiDB-lite"/>
    </source>
</evidence>
<proteinExistence type="predicted"/>
<sequence length="158" mass="17504">MPHAAGSVQLIAFLVVSENLLVEREAALKDATLDGFDFKKAHEGDSEWRRYVGGNLAHSIRALFASIRKPVDGIMYLFDDRTGEVEKRDGRESHVQQSNAMSLGPAVTLRSQADRRRLGSVRPDGTAADPSTQNGVHTRLLRPRGPRPPRRISYVGME</sequence>
<evidence type="ECO:0000313" key="3">
    <source>
        <dbReference type="EMBL" id="KAG8470006.1"/>
    </source>
</evidence>
<organism evidence="3 4">
    <name type="scientific">Diacronema lutheri</name>
    <name type="common">Unicellular marine alga</name>
    <name type="synonym">Monochrysis lutheri</name>
    <dbReference type="NCBI Taxonomy" id="2081491"/>
    <lineage>
        <taxon>Eukaryota</taxon>
        <taxon>Haptista</taxon>
        <taxon>Haptophyta</taxon>
        <taxon>Pavlovophyceae</taxon>
        <taxon>Pavlovales</taxon>
        <taxon>Pavlovaceae</taxon>
        <taxon>Diacronema</taxon>
    </lineage>
</organism>
<accession>A0A8J5XJ05</accession>
<name>A0A8J5XJ05_DIALT</name>
<feature type="chain" id="PRO_5035316647" evidence="2">
    <location>
        <begin position="18"/>
        <end position="158"/>
    </location>
</feature>
<evidence type="ECO:0000256" key="2">
    <source>
        <dbReference type="SAM" id="SignalP"/>
    </source>
</evidence>
<dbReference type="AlphaFoldDB" id="A0A8J5XJ05"/>
<evidence type="ECO:0000313" key="4">
    <source>
        <dbReference type="Proteomes" id="UP000751190"/>
    </source>
</evidence>
<gene>
    <name evidence="3" type="ORF">KFE25_006461</name>
</gene>
<dbReference type="Proteomes" id="UP000751190">
    <property type="component" value="Unassembled WGS sequence"/>
</dbReference>
<feature type="signal peptide" evidence="2">
    <location>
        <begin position="1"/>
        <end position="17"/>
    </location>
</feature>
<comment type="caution">
    <text evidence="3">The sequence shown here is derived from an EMBL/GenBank/DDBJ whole genome shotgun (WGS) entry which is preliminary data.</text>
</comment>
<keyword evidence="4" id="KW-1185">Reference proteome</keyword>
<feature type="region of interest" description="Disordered" evidence="1">
    <location>
        <begin position="120"/>
        <end position="158"/>
    </location>
</feature>
<feature type="compositionally biased region" description="Basic residues" evidence="1">
    <location>
        <begin position="139"/>
        <end position="150"/>
    </location>
</feature>
<reference evidence="3" key="1">
    <citation type="submission" date="2021-05" db="EMBL/GenBank/DDBJ databases">
        <title>The genome of the haptophyte Pavlova lutheri (Diacronema luteri, Pavlovales) - a model for lipid biosynthesis in eukaryotic algae.</title>
        <authorList>
            <person name="Hulatt C.J."/>
            <person name="Posewitz M.C."/>
        </authorList>
    </citation>
    <scope>NUCLEOTIDE SEQUENCE</scope>
    <source>
        <strain evidence="3">NIVA-4/92</strain>
    </source>
</reference>
<protein>
    <submittedName>
        <fullName evidence="3">Uncharacterized protein</fullName>
    </submittedName>
</protein>
<dbReference type="EMBL" id="JAGTXO010000002">
    <property type="protein sequence ID" value="KAG8470006.1"/>
    <property type="molecule type" value="Genomic_DNA"/>
</dbReference>
<feature type="region of interest" description="Disordered" evidence="1">
    <location>
        <begin position="87"/>
        <end position="106"/>
    </location>
</feature>
<keyword evidence="2" id="KW-0732">Signal</keyword>